<reference evidence="1 2" key="1">
    <citation type="submission" date="2020-02" db="EMBL/GenBank/DDBJ databases">
        <authorList>
            <person name="Ferguson B K."/>
        </authorList>
    </citation>
    <scope>NUCLEOTIDE SEQUENCE [LARGE SCALE GENOMIC DNA]</scope>
</reference>
<accession>A0A6H5HCR4</accession>
<gene>
    <name evidence="1" type="ORF">NTEN_LOCUS19884</name>
</gene>
<sequence length="56" mass="6304">MIRPSIDTIEQSISTFFLYCECKSAKKDFLWSLHESVFIPPNAISSNGRVPGGRKT</sequence>
<keyword evidence="2" id="KW-1185">Reference proteome</keyword>
<evidence type="ECO:0000313" key="1">
    <source>
        <dbReference type="EMBL" id="CAB0015544.1"/>
    </source>
</evidence>
<evidence type="ECO:0000313" key="2">
    <source>
        <dbReference type="Proteomes" id="UP000479000"/>
    </source>
</evidence>
<organism evidence="1 2">
    <name type="scientific">Nesidiocoris tenuis</name>
    <dbReference type="NCBI Taxonomy" id="355587"/>
    <lineage>
        <taxon>Eukaryota</taxon>
        <taxon>Metazoa</taxon>
        <taxon>Ecdysozoa</taxon>
        <taxon>Arthropoda</taxon>
        <taxon>Hexapoda</taxon>
        <taxon>Insecta</taxon>
        <taxon>Pterygota</taxon>
        <taxon>Neoptera</taxon>
        <taxon>Paraneoptera</taxon>
        <taxon>Hemiptera</taxon>
        <taxon>Heteroptera</taxon>
        <taxon>Panheteroptera</taxon>
        <taxon>Cimicomorpha</taxon>
        <taxon>Miridae</taxon>
        <taxon>Dicyphina</taxon>
        <taxon>Nesidiocoris</taxon>
    </lineage>
</organism>
<proteinExistence type="predicted"/>
<protein>
    <submittedName>
        <fullName evidence="1">Uncharacterized protein</fullName>
    </submittedName>
</protein>
<name>A0A6H5HCR4_9HEMI</name>
<dbReference type="EMBL" id="CADCXU010029211">
    <property type="protein sequence ID" value="CAB0015544.1"/>
    <property type="molecule type" value="Genomic_DNA"/>
</dbReference>
<dbReference type="AlphaFoldDB" id="A0A6H5HCR4"/>
<dbReference type="Proteomes" id="UP000479000">
    <property type="component" value="Unassembled WGS sequence"/>
</dbReference>